<reference evidence="9" key="1">
    <citation type="journal article" date="2023" name="Plant Biotechnol. J.">
        <title>Chromosome-level wild Hevea brasiliensis genome provides new tools for genomic-assisted breeding and valuable loci to elevate rubber yield.</title>
        <authorList>
            <person name="Cheng H."/>
            <person name="Song X."/>
            <person name="Hu Y."/>
            <person name="Wu T."/>
            <person name="Yang Q."/>
            <person name="An Z."/>
            <person name="Feng S."/>
            <person name="Deng Z."/>
            <person name="Wu W."/>
            <person name="Zeng X."/>
            <person name="Tu M."/>
            <person name="Wang X."/>
            <person name="Huang H."/>
        </authorList>
    </citation>
    <scope>NUCLEOTIDE SEQUENCE</scope>
    <source>
        <strain evidence="9">MT/VB/25A 57/8</strain>
    </source>
</reference>
<feature type="region of interest" description="Disordered" evidence="7">
    <location>
        <begin position="246"/>
        <end position="298"/>
    </location>
</feature>
<name>A0ABQ9KUS6_HEVBR</name>
<dbReference type="InterPro" id="IPR036638">
    <property type="entry name" value="HLH_DNA-bd_sf"/>
</dbReference>
<accession>A0ABQ9KUS6</accession>
<keyword evidence="2 5" id="KW-0805">Transcription regulation</keyword>
<keyword evidence="10" id="KW-1185">Reference proteome</keyword>
<protein>
    <recommendedName>
        <fullName evidence="5">Transcription factor</fullName>
        <shortName evidence="5">bHLH transcription factor</shortName>
    </recommendedName>
    <alternativeName>
        <fullName evidence="5">Basic helix-loop-helix protein</fullName>
    </alternativeName>
</protein>
<dbReference type="Pfam" id="PF00010">
    <property type="entry name" value="HLH"/>
    <property type="match status" value="1"/>
</dbReference>
<evidence type="ECO:0000256" key="5">
    <source>
        <dbReference type="RuleBase" id="RU369104"/>
    </source>
</evidence>
<sequence>MEEIMPPYSPSSLLSVCQESSPSLQQRLHVILQSCPGWWIYAIFWQVSKNASGHLVFSWGDGNFRGSKEFLTKPSNTLNQHKSGFNLERKASKELQALFSDDMDMDRLADAYDSDYGWFYNASATRTFAVGEGIVGQTFGSGGFTWLTDDHRLQLYRCERVKEARMHGIQTLVCVSTSCGVVELGSSHMINEDWSLVQLCKSLFGADVACLISKQLSHESQLQIPDRGASFLDIGMFSCAQMETFPEKQNEGDKKRDASAFGQGRSSSDSGPSDSDVNLAAGNTNGRFKKRGRKTNGKELPLNHVEAERQRRKRLNHRFYALRSVVPNVSKMDKASLLADAVTYIEELKAKVDELEAKLQAVSKQSKITSTIIYDNQSTNYMVNHLRPSSSYRDKAMEVDVKIVGSEAMIRVHSPDVNYPAARLMDALRELEFQVHHASVSSINEMVLQDVVVNVPEGLTSEEFMTSAIFQRMQN</sequence>
<dbReference type="Pfam" id="PF14215">
    <property type="entry name" value="bHLH-MYC_N"/>
    <property type="match status" value="1"/>
</dbReference>
<evidence type="ECO:0000313" key="9">
    <source>
        <dbReference type="EMBL" id="KAJ9148148.1"/>
    </source>
</evidence>
<evidence type="ECO:0000259" key="8">
    <source>
        <dbReference type="PROSITE" id="PS50888"/>
    </source>
</evidence>
<dbReference type="PANTHER" id="PTHR11514:SF115">
    <property type="entry name" value="TRANSCRIPTION FACTOR"/>
    <property type="match status" value="1"/>
</dbReference>
<evidence type="ECO:0000256" key="2">
    <source>
        <dbReference type="ARBA" id="ARBA00023015"/>
    </source>
</evidence>
<keyword evidence="4 5" id="KW-0539">Nucleus</keyword>
<dbReference type="InterPro" id="IPR025610">
    <property type="entry name" value="MYC/MYB_N"/>
</dbReference>
<evidence type="ECO:0000256" key="3">
    <source>
        <dbReference type="ARBA" id="ARBA00023163"/>
    </source>
</evidence>
<dbReference type="EMBL" id="JARPOI010000016">
    <property type="protein sequence ID" value="KAJ9148148.1"/>
    <property type="molecule type" value="Genomic_DNA"/>
</dbReference>
<keyword evidence="6" id="KW-0175">Coiled coil</keyword>
<dbReference type="Gene3D" id="4.10.280.10">
    <property type="entry name" value="Helix-loop-helix DNA-binding domain"/>
    <property type="match status" value="1"/>
</dbReference>
<keyword evidence="3 5" id="KW-0804">Transcription</keyword>
<dbReference type="Proteomes" id="UP001174677">
    <property type="component" value="Chromosome 16"/>
</dbReference>
<evidence type="ECO:0000313" key="10">
    <source>
        <dbReference type="Proteomes" id="UP001174677"/>
    </source>
</evidence>
<gene>
    <name evidence="9" type="ORF">P3X46_030232</name>
</gene>
<dbReference type="PANTHER" id="PTHR11514">
    <property type="entry name" value="MYC"/>
    <property type="match status" value="1"/>
</dbReference>
<feature type="compositionally biased region" description="Low complexity" evidence="7">
    <location>
        <begin position="266"/>
        <end position="276"/>
    </location>
</feature>
<feature type="compositionally biased region" description="Basic and acidic residues" evidence="7">
    <location>
        <begin position="246"/>
        <end position="258"/>
    </location>
</feature>
<organism evidence="9 10">
    <name type="scientific">Hevea brasiliensis</name>
    <name type="common">Para rubber tree</name>
    <name type="synonym">Siphonia brasiliensis</name>
    <dbReference type="NCBI Taxonomy" id="3981"/>
    <lineage>
        <taxon>Eukaryota</taxon>
        <taxon>Viridiplantae</taxon>
        <taxon>Streptophyta</taxon>
        <taxon>Embryophyta</taxon>
        <taxon>Tracheophyta</taxon>
        <taxon>Spermatophyta</taxon>
        <taxon>Magnoliopsida</taxon>
        <taxon>eudicotyledons</taxon>
        <taxon>Gunneridae</taxon>
        <taxon>Pentapetalae</taxon>
        <taxon>rosids</taxon>
        <taxon>fabids</taxon>
        <taxon>Malpighiales</taxon>
        <taxon>Euphorbiaceae</taxon>
        <taxon>Crotonoideae</taxon>
        <taxon>Micrandreae</taxon>
        <taxon>Hevea</taxon>
    </lineage>
</organism>
<dbReference type="PROSITE" id="PS50888">
    <property type="entry name" value="BHLH"/>
    <property type="match status" value="1"/>
</dbReference>
<dbReference type="InterPro" id="IPR054502">
    <property type="entry name" value="bHLH-TF_ACT-like_plant"/>
</dbReference>
<proteinExistence type="predicted"/>
<evidence type="ECO:0000256" key="6">
    <source>
        <dbReference type="SAM" id="Coils"/>
    </source>
</evidence>
<dbReference type="Pfam" id="PF22754">
    <property type="entry name" value="bHLH-TF_ACT-like_plant"/>
    <property type="match status" value="1"/>
</dbReference>
<comment type="caution">
    <text evidence="9">The sequence shown here is derived from an EMBL/GenBank/DDBJ whole genome shotgun (WGS) entry which is preliminary data.</text>
</comment>
<dbReference type="CDD" id="cd11449">
    <property type="entry name" value="bHLH_AtAIB_like"/>
    <property type="match status" value="1"/>
</dbReference>
<evidence type="ECO:0000256" key="4">
    <source>
        <dbReference type="ARBA" id="ARBA00023242"/>
    </source>
</evidence>
<evidence type="ECO:0000256" key="7">
    <source>
        <dbReference type="SAM" id="MobiDB-lite"/>
    </source>
</evidence>
<dbReference type="SMART" id="SM00353">
    <property type="entry name" value="HLH"/>
    <property type="match status" value="1"/>
</dbReference>
<comment type="subcellular location">
    <subcellularLocation>
        <location evidence="1 5">Nucleus</location>
    </subcellularLocation>
</comment>
<feature type="coiled-coil region" evidence="6">
    <location>
        <begin position="338"/>
        <end position="365"/>
    </location>
</feature>
<dbReference type="InterPro" id="IPR011598">
    <property type="entry name" value="bHLH_dom"/>
</dbReference>
<dbReference type="SUPFAM" id="SSF47459">
    <property type="entry name" value="HLH, helix-loop-helix DNA-binding domain"/>
    <property type="match status" value="1"/>
</dbReference>
<dbReference type="InterPro" id="IPR045084">
    <property type="entry name" value="AIB/MYC-like"/>
</dbReference>
<evidence type="ECO:0000256" key="1">
    <source>
        <dbReference type="ARBA" id="ARBA00004123"/>
    </source>
</evidence>
<feature type="domain" description="BHLH" evidence="8">
    <location>
        <begin position="299"/>
        <end position="348"/>
    </location>
</feature>